<dbReference type="NCBIfam" id="TIGR03551">
    <property type="entry name" value="F420_cofH"/>
    <property type="match status" value="1"/>
</dbReference>
<proteinExistence type="inferred from homology"/>
<dbReference type="RefSeq" id="WP_179407359.1">
    <property type="nucleotide sequence ID" value="NZ_BMGF01000002.1"/>
</dbReference>
<dbReference type="Gene3D" id="3.20.20.70">
    <property type="entry name" value="Aldolase class I"/>
    <property type="match status" value="2"/>
</dbReference>
<comment type="catalytic activity">
    <reaction evidence="17">
        <text>5-amino-5-(4-hydroxybenzyl)-6-(D-ribitylimino)-5,6-dihydrouracil + S-adenosyl-L-methionine = 7,8-didemethyl-8-hydroxy-5-deazariboflavin + 5'-deoxyadenosine + L-methionine + NH4(+) + H(+)</text>
        <dbReference type="Rhea" id="RHEA:55204"/>
        <dbReference type="ChEBI" id="CHEBI:15378"/>
        <dbReference type="ChEBI" id="CHEBI:17319"/>
        <dbReference type="ChEBI" id="CHEBI:28938"/>
        <dbReference type="ChEBI" id="CHEBI:57844"/>
        <dbReference type="ChEBI" id="CHEBI:59789"/>
        <dbReference type="ChEBI" id="CHEBI:59904"/>
        <dbReference type="ChEBI" id="CHEBI:85936"/>
        <dbReference type="EC" id="4.3.1.32"/>
    </reaction>
</comment>
<feature type="domain" description="Radical SAM core" evidence="18">
    <location>
        <begin position="35"/>
        <end position="282"/>
    </location>
</feature>
<dbReference type="InterPro" id="IPR019940">
    <property type="entry name" value="CofH_family"/>
</dbReference>
<keyword evidence="10 19" id="KW-0808">Transferase</keyword>
<keyword evidence="12" id="KW-0479">Metal-binding</keyword>
<dbReference type="SFLD" id="SFLDS00029">
    <property type="entry name" value="Radical_SAM"/>
    <property type="match status" value="3"/>
</dbReference>
<evidence type="ECO:0000256" key="11">
    <source>
        <dbReference type="ARBA" id="ARBA00022691"/>
    </source>
</evidence>
<evidence type="ECO:0000313" key="20">
    <source>
        <dbReference type="Proteomes" id="UP000522081"/>
    </source>
</evidence>
<dbReference type="SFLD" id="SFLDG01389">
    <property type="entry name" value="menaquinone_synthsis_involved"/>
    <property type="match status" value="1"/>
</dbReference>
<reference evidence="19 20" key="1">
    <citation type="submission" date="2020-07" db="EMBL/GenBank/DDBJ databases">
        <title>Genomic Encyclopedia of Type Strains, Phase IV (KMG-IV): sequencing the most valuable type-strain genomes for metagenomic binning, comparative biology and taxonomic classification.</title>
        <authorList>
            <person name="Goeker M."/>
        </authorList>
    </citation>
    <scope>NUCLEOTIDE SEQUENCE [LARGE SCALE GENOMIC DNA]</scope>
    <source>
        <strain evidence="19 20">DSM 29043</strain>
    </source>
</reference>
<dbReference type="Proteomes" id="UP000522081">
    <property type="component" value="Unassembled WGS sequence"/>
</dbReference>
<comment type="catalytic activity">
    <reaction evidence="16">
        <text>5-amino-6-(D-ribitylamino)uracil + L-tyrosine + S-adenosyl-L-methionine = 5-amino-5-(4-hydroxybenzyl)-6-(D-ribitylimino)-5,6-dihydrouracil + 2-iminoacetate + 5'-deoxyadenosine + L-methionine + H(+)</text>
        <dbReference type="Rhea" id="RHEA:55200"/>
        <dbReference type="ChEBI" id="CHEBI:15378"/>
        <dbReference type="ChEBI" id="CHEBI:15934"/>
        <dbReference type="ChEBI" id="CHEBI:17319"/>
        <dbReference type="ChEBI" id="CHEBI:57844"/>
        <dbReference type="ChEBI" id="CHEBI:58315"/>
        <dbReference type="ChEBI" id="CHEBI:59789"/>
        <dbReference type="ChEBI" id="CHEBI:77846"/>
        <dbReference type="ChEBI" id="CHEBI:85936"/>
        <dbReference type="EC" id="2.5.1.147"/>
    </reaction>
</comment>
<dbReference type="InterPro" id="IPR045567">
    <property type="entry name" value="CofH/MnqC-like_C"/>
</dbReference>
<gene>
    <name evidence="19" type="ORF">FHS75_001838</name>
</gene>
<organism evidence="19 20">
    <name type="scientific">Novosphingobium marinum</name>
    <dbReference type="NCBI Taxonomy" id="1514948"/>
    <lineage>
        <taxon>Bacteria</taxon>
        <taxon>Pseudomonadati</taxon>
        <taxon>Pseudomonadota</taxon>
        <taxon>Alphaproteobacteria</taxon>
        <taxon>Sphingomonadales</taxon>
        <taxon>Sphingomonadaceae</taxon>
        <taxon>Novosphingobium</taxon>
    </lineage>
</organism>
<sequence length="768" mass="83176">MADPAGVHEIVCNVALPDLAEAARGVALASFGQVVTYSPKVFVPLTRLCRDVCHYCTFATTPGKIDKPFLEIEDVVEIARAGARSGCREALFTLGDRPEARYSAAREWLDRRGYESTIAYVAKAAAAVLDETGLLPHINAGILEAADYALLRPNAASMGLMLESASGRLCERGGPHFGSPDKLPERRIASIAAAGQARVPFTSGILIGIGETRSERVEALVALRNLHREYGHIQEIIVQNFRAKPGTLMEHQPEPSLEDHLWSIAVARLIMPGEVSIQAPPNLRPDHLDAMISAGLNDWGGISPVTPDHVNPEAPWPNLRALEEATNLSGRVLRPRLAIGRGHAAHPDEWVDERLRTTVRRSVDARGLPRVDGWISGAQGAVPQGVGKEPRTVRVAEVLDHLSEGGEPDEEVITALFEADGGDVRAITTAADRLRREVIGDTVTYVVNRNINYTNICLYKCGFCGFSKGSTRALRGPAYNLELEEIARRAEEAAARGATEVCLQGGIHPEFDGKTYLAILNAVRTAAPDLHVHAFSPLEIFHGATTLGLSVRDFLSELRDAGLSSLPGTAAEVFDPAVRSIIAPDKVTGREWLAIMRDAHGVGLRSTATIMFGHIDGYVHWARHLLELRDLQAETGGFTEFVPLPFVHMQAPMWIRGQTRNGPTWRETILMHAIARLVLHPLVRNIQASWVKLGADGAAAVLDAGANDLGGVLMDESITRSAGGTHGQQMEAGAMARIAARTGRPVSQRTTLYENVKRAQSDAALERI</sequence>
<evidence type="ECO:0000256" key="16">
    <source>
        <dbReference type="ARBA" id="ARBA00048468"/>
    </source>
</evidence>
<evidence type="ECO:0000256" key="12">
    <source>
        <dbReference type="ARBA" id="ARBA00022723"/>
    </source>
</evidence>
<keyword evidence="11" id="KW-0949">S-adenosyl-L-methionine</keyword>
<evidence type="ECO:0000256" key="2">
    <source>
        <dbReference type="ARBA" id="ARBA00003692"/>
    </source>
</evidence>
<dbReference type="InterPro" id="IPR034405">
    <property type="entry name" value="F420"/>
</dbReference>
<evidence type="ECO:0000256" key="15">
    <source>
        <dbReference type="ARBA" id="ARBA00023239"/>
    </source>
</evidence>
<evidence type="ECO:0000256" key="17">
    <source>
        <dbReference type="ARBA" id="ARBA00048974"/>
    </source>
</evidence>
<evidence type="ECO:0000259" key="18">
    <source>
        <dbReference type="PROSITE" id="PS51918"/>
    </source>
</evidence>
<dbReference type="EC" id="2.5.1.147" evidence="7"/>
<dbReference type="GO" id="GO:0046872">
    <property type="term" value="F:metal ion binding"/>
    <property type="evidence" value="ECO:0007669"/>
    <property type="project" value="UniProtKB-KW"/>
</dbReference>
<feature type="domain" description="Radical SAM core" evidence="18">
    <location>
        <begin position="443"/>
        <end position="681"/>
    </location>
</feature>
<dbReference type="PROSITE" id="PS51918">
    <property type="entry name" value="RADICAL_SAM"/>
    <property type="match status" value="2"/>
</dbReference>
<dbReference type="EMBL" id="JACBZF010000002">
    <property type="protein sequence ID" value="NYH95519.1"/>
    <property type="molecule type" value="Genomic_DNA"/>
</dbReference>
<dbReference type="AlphaFoldDB" id="A0A7Y9XVT7"/>
<evidence type="ECO:0000256" key="8">
    <source>
        <dbReference type="ARBA" id="ARBA00022220"/>
    </source>
</evidence>
<dbReference type="InterPro" id="IPR020050">
    <property type="entry name" value="FO_synthase_su2"/>
</dbReference>
<comment type="similarity">
    <text evidence="5">In the N-terminal section; belongs to the radical SAM superfamily. CofG family.</text>
</comment>
<dbReference type="CDD" id="cd01335">
    <property type="entry name" value="Radical_SAM"/>
    <property type="match status" value="1"/>
</dbReference>
<comment type="caution">
    <text evidence="19">The sequence shown here is derived from an EMBL/GenBank/DDBJ whole genome shotgun (WGS) entry which is preliminary data.</text>
</comment>
<evidence type="ECO:0000256" key="7">
    <source>
        <dbReference type="ARBA" id="ARBA00012289"/>
    </source>
</evidence>
<evidence type="ECO:0000256" key="1">
    <source>
        <dbReference type="ARBA" id="ARBA00001966"/>
    </source>
</evidence>
<dbReference type="HAMAP" id="MF_01611">
    <property type="entry name" value="FO_synth_sub1"/>
    <property type="match status" value="1"/>
</dbReference>
<evidence type="ECO:0000256" key="4">
    <source>
        <dbReference type="ARBA" id="ARBA00010051"/>
    </source>
</evidence>
<dbReference type="Pfam" id="PF19288">
    <property type="entry name" value="CofH_C"/>
    <property type="match status" value="1"/>
</dbReference>
<dbReference type="SFLD" id="SFLDG01064">
    <property type="entry name" value="F420__menaquinone_cofactor_bio"/>
    <property type="match status" value="3"/>
</dbReference>
<dbReference type="NCBIfam" id="TIGR03550">
    <property type="entry name" value="F420_cofG"/>
    <property type="match status" value="1"/>
</dbReference>
<dbReference type="GO" id="GO:0044689">
    <property type="term" value="F:7,8-didemethyl-8-hydroxy-5-deazariboflavin synthase activity"/>
    <property type="evidence" value="ECO:0007669"/>
    <property type="project" value="UniProtKB-EC"/>
</dbReference>
<comment type="pathway">
    <text evidence="3">Cofactor biosynthesis; coenzyme F0 biosynthesis.</text>
</comment>
<keyword evidence="20" id="KW-1185">Reference proteome</keyword>
<evidence type="ECO:0000256" key="6">
    <source>
        <dbReference type="ARBA" id="ARBA00012126"/>
    </source>
</evidence>
<dbReference type="EC" id="4.3.1.32" evidence="6"/>
<dbReference type="SMART" id="SM00729">
    <property type="entry name" value="Elp3"/>
    <property type="match status" value="2"/>
</dbReference>
<dbReference type="SFLD" id="SFLDF00343">
    <property type="entry name" value="aminofutalosine_synthase_(mqnE"/>
    <property type="match status" value="1"/>
</dbReference>
<protein>
    <recommendedName>
        <fullName evidence="8">FO synthase</fullName>
        <ecNumber evidence="7">2.5.1.147</ecNumber>
        <ecNumber evidence="6">4.3.1.32</ecNumber>
    </recommendedName>
</protein>
<dbReference type="SFLD" id="SFLDG01388">
    <property type="entry name" value="7_8-didemethyl-8-hydroxy-5-dea"/>
    <property type="match status" value="2"/>
</dbReference>
<dbReference type="HAMAP" id="MF_01612">
    <property type="entry name" value="FO_synth_sub2"/>
    <property type="match status" value="1"/>
</dbReference>
<dbReference type="InterPro" id="IPR013785">
    <property type="entry name" value="Aldolase_TIM"/>
</dbReference>
<evidence type="ECO:0000256" key="3">
    <source>
        <dbReference type="ARBA" id="ARBA00004712"/>
    </source>
</evidence>
<dbReference type="GO" id="GO:0141093">
    <property type="term" value="F:5-amino-6-(D-ribitylamino)uracil--L-tyrosine 4-hydroxyphenyl transferase activity"/>
    <property type="evidence" value="ECO:0007669"/>
    <property type="project" value="UniProtKB-EC"/>
</dbReference>
<accession>A0A7Y9XVT7</accession>
<dbReference type="InterPro" id="IPR007197">
    <property type="entry name" value="rSAM"/>
</dbReference>
<dbReference type="NCBIfam" id="TIGR00423">
    <property type="entry name" value="CofH family radical SAM protein"/>
    <property type="match status" value="1"/>
</dbReference>
<dbReference type="PANTHER" id="PTHR43076">
    <property type="entry name" value="FO SYNTHASE (COFH)"/>
    <property type="match status" value="1"/>
</dbReference>
<evidence type="ECO:0000256" key="14">
    <source>
        <dbReference type="ARBA" id="ARBA00023014"/>
    </source>
</evidence>
<comment type="cofactor">
    <cofactor evidence="1">
        <name>[4Fe-4S] cluster</name>
        <dbReference type="ChEBI" id="CHEBI:49883"/>
    </cofactor>
</comment>
<evidence type="ECO:0000256" key="13">
    <source>
        <dbReference type="ARBA" id="ARBA00023004"/>
    </source>
</evidence>
<dbReference type="SFLD" id="SFLDF00294">
    <property type="entry name" value="7_8-didemethyl-8-hydroxy-5-dea"/>
    <property type="match status" value="1"/>
</dbReference>
<comment type="similarity">
    <text evidence="4">In the C-terminal section; belongs to the radical SAM superfamily. CofH family.</text>
</comment>
<comment type="function">
    <text evidence="2">Catalyzes the radical-mediated synthesis of 7,8-didemethyl-8-hydroxy-5-deazariboflavin (FO) from 5-amino-6-(D-ribitylamino)uracil and L-tyrosine.</text>
</comment>
<dbReference type="NCBIfam" id="NF004884">
    <property type="entry name" value="PRK06245.1"/>
    <property type="match status" value="1"/>
</dbReference>
<dbReference type="UniPathway" id="UPA00072"/>
<evidence type="ECO:0000256" key="5">
    <source>
        <dbReference type="ARBA" id="ARBA00010826"/>
    </source>
</evidence>
<dbReference type="InterPro" id="IPR019939">
    <property type="entry name" value="CofG_family"/>
</dbReference>
<dbReference type="PANTHER" id="PTHR43076:SF1">
    <property type="entry name" value="LIPOYL SYNTHASE 2"/>
    <property type="match status" value="1"/>
</dbReference>
<name>A0A7Y9XVT7_9SPHN</name>
<dbReference type="Pfam" id="PF04055">
    <property type="entry name" value="Radical_SAM"/>
    <property type="match status" value="2"/>
</dbReference>
<keyword evidence="15" id="KW-0456">Lyase</keyword>
<dbReference type="GO" id="GO:0051539">
    <property type="term" value="F:4 iron, 4 sulfur cluster binding"/>
    <property type="evidence" value="ECO:0007669"/>
    <property type="project" value="UniProtKB-KW"/>
</dbReference>
<dbReference type="InterPro" id="IPR006638">
    <property type="entry name" value="Elp3/MiaA/NifB-like_rSAM"/>
</dbReference>
<keyword evidence="14" id="KW-0411">Iron-sulfur</keyword>
<evidence type="ECO:0000256" key="9">
    <source>
        <dbReference type="ARBA" id="ARBA00022485"/>
    </source>
</evidence>
<evidence type="ECO:0000313" key="19">
    <source>
        <dbReference type="EMBL" id="NYH95519.1"/>
    </source>
</evidence>
<evidence type="ECO:0000256" key="10">
    <source>
        <dbReference type="ARBA" id="ARBA00022679"/>
    </source>
</evidence>
<dbReference type="InterPro" id="IPR058240">
    <property type="entry name" value="rSAM_sf"/>
</dbReference>
<dbReference type="SUPFAM" id="SSF102114">
    <property type="entry name" value="Radical SAM enzymes"/>
    <property type="match status" value="2"/>
</dbReference>
<keyword evidence="9" id="KW-0004">4Fe-4S</keyword>
<keyword evidence="13" id="KW-0408">Iron</keyword>